<dbReference type="OrthoDB" id="5365516at2"/>
<keyword evidence="1" id="KW-0812">Transmembrane</keyword>
<feature type="domain" description="YtkA-like" evidence="2">
    <location>
        <begin position="97"/>
        <end position="165"/>
    </location>
</feature>
<dbReference type="EMBL" id="PDKN01000004">
    <property type="protein sequence ID" value="RXJ57728.1"/>
    <property type="molecule type" value="Genomic_DNA"/>
</dbReference>
<keyword evidence="1" id="KW-0472">Membrane</keyword>
<dbReference type="Pfam" id="PF13115">
    <property type="entry name" value="YtkA"/>
    <property type="match status" value="1"/>
</dbReference>
<name>A0A4Q0XQ48_9BACT</name>
<gene>
    <name evidence="3" type="ORF">CRV04_07915</name>
</gene>
<dbReference type="RefSeq" id="WP_128996301.1">
    <property type="nucleotide sequence ID" value="NZ_PDKN01000004.1"/>
</dbReference>
<sequence>MKRNYWPFLFIGIFTFTLGMIIWTIYSSTQVPVNQDESFLNSYQKVDENFNEIALANEKFLNNYDFVLKVNEQEFGLTYSDIFYSQRVIESRSPHKDILNVGDNQVQIIIKNKNTQAVVNDAQIALRVTRATNNKSDINLEAFEQNQDLYQGSFKLDMKGNWNITGVVSVGENKGYFFLKTNAI</sequence>
<evidence type="ECO:0000313" key="4">
    <source>
        <dbReference type="Proteomes" id="UP000290657"/>
    </source>
</evidence>
<accession>A0A4Q0XQ48</accession>
<dbReference type="Proteomes" id="UP000290657">
    <property type="component" value="Unassembled WGS sequence"/>
</dbReference>
<keyword evidence="4" id="KW-1185">Reference proteome</keyword>
<proteinExistence type="predicted"/>
<evidence type="ECO:0000256" key="1">
    <source>
        <dbReference type="SAM" id="Phobius"/>
    </source>
</evidence>
<reference evidence="3 4" key="1">
    <citation type="submission" date="2017-10" db="EMBL/GenBank/DDBJ databases">
        <title>Genomics of the genus Arcobacter.</title>
        <authorList>
            <person name="Perez-Cataluna A."/>
            <person name="Figueras M.J."/>
        </authorList>
    </citation>
    <scope>NUCLEOTIDE SEQUENCE [LARGE SCALE GENOMIC DNA]</scope>
    <source>
        <strain evidence="3 4">CECT 8987</strain>
    </source>
</reference>
<dbReference type="AlphaFoldDB" id="A0A4Q0XQ48"/>
<protein>
    <recommendedName>
        <fullName evidence="2">YtkA-like domain-containing protein</fullName>
    </recommendedName>
</protein>
<organism evidence="3 4">
    <name type="scientific">Candidatus Marinarcus aquaticus</name>
    <dbReference type="NCBI Taxonomy" id="2044504"/>
    <lineage>
        <taxon>Bacteria</taxon>
        <taxon>Pseudomonadati</taxon>
        <taxon>Campylobacterota</taxon>
        <taxon>Epsilonproteobacteria</taxon>
        <taxon>Campylobacterales</taxon>
        <taxon>Arcobacteraceae</taxon>
        <taxon>Candidatus Marinarcus</taxon>
    </lineage>
</organism>
<evidence type="ECO:0000259" key="2">
    <source>
        <dbReference type="Pfam" id="PF13115"/>
    </source>
</evidence>
<keyword evidence="1" id="KW-1133">Transmembrane helix</keyword>
<feature type="transmembrane region" description="Helical" evidence="1">
    <location>
        <begin position="7"/>
        <end position="26"/>
    </location>
</feature>
<dbReference type="InterPro" id="IPR032693">
    <property type="entry name" value="YtkA-like_dom"/>
</dbReference>
<evidence type="ECO:0000313" key="3">
    <source>
        <dbReference type="EMBL" id="RXJ57728.1"/>
    </source>
</evidence>
<comment type="caution">
    <text evidence="3">The sequence shown here is derived from an EMBL/GenBank/DDBJ whole genome shotgun (WGS) entry which is preliminary data.</text>
</comment>